<dbReference type="EMBL" id="AAKFCP010000023">
    <property type="protein sequence ID" value="ECR2346885.1"/>
    <property type="molecule type" value="Genomic_DNA"/>
</dbReference>
<organism evidence="1">
    <name type="scientific">Listeria monocytogenes</name>
    <dbReference type="NCBI Taxonomy" id="1639"/>
    <lineage>
        <taxon>Bacteria</taxon>
        <taxon>Bacillati</taxon>
        <taxon>Bacillota</taxon>
        <taxon>Bacilli</taxon>
        <taxon>Bacillales</taxon>
        <taxon>Listeriaceae</taxon>
        <taxon>Listeria</taxon>
    </lineage>
</organism>
<name>A0A6C7TBS6_LISMN</name>
<reference evidence="1" key="1">
    <citation type="submission" date="2019-09" db="EMBL/GenBank/DDBJ databases">
        <authorList>
            <consortium name="GenomeTrakr: Next Generation Sequencing Network for Food Pathogen Tracability"/>
        </authorList>
    </citation>
    <scope>NUCLEOTIDE SEQUENCE</scope>
    <source>
        <strain evidence="1">FDA00014666</strain>
    </source>
</reference>
<accession>A0A6C7TBS6</accession>
<evidence type="ECO:0000313" key="1">
    <source>
        <dbReference type="EMBL" id="ECR2346885.1"/>
    </source>
</evidence>
<dbReference type="Pfam" id="PF13289">
    <property type="entry name" value="SIR2_2"/>
    <property type="match status" value="1"/>
</dbReference>
<gene>
    <name evidence="1" type="ORF">F1F65_13110</name>
</gene>
<comment type="caution">
    <text evidence="1">The sequence shown here is derived from an EMBL/GenBank/DDBJ whole genome shotgun (WGS) entry which is preliminary data.</text>
</comment>
<dbReference type="InterPro" id="IPR029035">
    <property type="entry name" value="DHS-like_NAD/FAD-binding_dom"/>
</dbReference>
<sequence length="337" mass="39307">MVQYYTDKEFTDLTHTLAKAVKDFNLVVFVGAGTSLSQGYPNWNGYIEKLIHFWQFNIQHVAGGKVTVTNELLSQFDEILNSNTTPKRKIDLLHTLLQDILEEDFKEVKLNFEEYFFKDVVPDYIENSVLVEMIKLDPIFITSNYDFEIERHLKVSKQKGAFKPINNIREFVESNNKLRSGDVLHLHGTTQGNWDFFVNSSVDYSRQYLKESSDFNSLSKWFQERNPVVLFIGSSMEEEEILSLLPATTKNFALMKANSNETRSFRKIYNKTYQNNNNTTIFWYGDSYDDLPGKVSEIVKAIENELEIPQSIDDWNILHSVSTKDKIYKEILEKHIE</sequence>
<dbReference type="AlphaFoldDB" id="A0A6C7TBS6"/>
<proteinExistence type="predicted"/>
<protein>
    <submittedName>
        <fullName evidence="1">Uncharacterized protein</fullName>
    </submittedName>
</protein>
<feature type="non-terminal residue" evidence="1">
    <location>
        <position position="337"/>
    </location>
</feature>
<dbReference type="SUPFAM" id="SSF52467">
    <property type="entry name" value="DHS-like NAD/FAD-binding domain"/>
    <property type="match status" value="1"/>
</dbReference>